<feature type="region of interest" description="Disordered" evidence="2">
    <location>
        <begin position="529"/>
        <end position="560"/>
    </location>
</feature>
<dbReference type="GO" id="GO:0032465">
    <property type="term" value="P:regulation of cytokinesis"/>
    <property type="evidence" value="ECO:0007669"/>
    <property type="project" value="InterPro"/>
</dbReference>
<organism evidence="3 4">
    <name type="scientific">Ceratina calcarata</name>
    <dbReference type="NCBI Taxonomy" id="156304"/>
    <lineage>
        <taxon>Eukaryota</taxon>
        <taxon>Metazoa</taxon>
        <taxon>Ecdysozoa</taxon>
        <taxon>Arthropoda</taxon>
        <taxon>Hexapoda</taxon>
        <taxon>Insecta</taxon>
        <taxon>Pterygota</taxon>
        <taxon>Neoptera</taxon>
        <taxon>Endopterygota</taxon>
        <taxon>Hymenoptera</taxon>
        <taxon>Apocrita</taxon>
        <taxon>Aculeata</taxon>
        <taxon>Apoidea</taxon>
        <taxon>Anthophila</taxon>
        <taxon>Apidae</taxon>
        <taxon>Ceratina</taxon>
        <taxon>Zadontomerus</taxon>
    </lineage>
</organism>
<evidence type="ECO:0000313" key="4">
    <source>
        <dbReference type="RefSeq" id="XP_026671350.1"/>
    </source>
</evidence>
<dbReference type="InterPro" id="IPR033207">
    <property type="entry name" value="CCP110"/>
</dbReference>
<feature type="compositionally biased region" description="Polar residues" evidence="2">
    <location>
        <begin position="124"/>
        <end position="143"/>
    </location>
</feature>
<sequence>MEDRSYVSCIKINGVPILPPMITEDVKREISRYKENAINIEKKLTALRTADSNTNIGKTRNNIKDLKCRKRVDSSKENLVPFNYENASLNDVRIETFKNSNGNLDDSSTKQKFEDRINLASRSESIDSSVNTDHSNDTSSAKSTEIWKPQVPRTLDIVPLTLNDSNCKGSKEYQEDFEDTPKLTRQGSYVLETPSPILLAHMQMQVAGSSSPPPCSEYIPTSQAKTTNRRKEWNVAQAKIDWEYEGKNKMSDSIESLKSPTTNHGSSHMHIGRVMSKSLSLQTKSEPLVMYSTKSADCIRTMLVQETANKSCTHISRNKKHTDNNDDKKQKRHIWNKCNSSSPVNSVCKLGGSLDDLGENNKGVREKPSGNVELRDSVSKLKSSIASDKLLVVYRKVQEMHKKQMAELMYRQQREQTLLQKEFEKQQLLLLNEIRKSFPEVSVSFTSENVPSPNLDRVTDAEKLSDNSDNSVEKSNNNLEQNNEANYSQDNTKTIPCPLDYIYPEINCNSAPCSIKYSHNARSEMELPLNVNYSPPRTGKEDAEQSSTKTSEVKLSEESGQCKRSNVSRELFPLETIRVPILDRTIYSMKHIKAANTINAYARGYLVRRLMRTERVIGLKNTYKEALHCMLKLHVDAPLNRSEFNLLHRLQLQCDAASMNLAELFAQSPQKRMRIIAQDREIKQSRAERPTSARSYSFATQRTLARKKLKEMEECHPTSFVRPCLSSRSRCQTWTSDIKERLISSHVLSTS</sequence>
<proteinExistence type="predicted"/>
<dbReference type="GO" id="GO:0032053">
    <property type="term" value="P:ciliary basal body organization"/>
    <property type="evidence" value="ECO:0007669"/>
    <property type="project" value="TreeGrafter"/>
</dbReference>
<accession>A0AAJ7WDF1</accession>
<evidence type="ECO:0000256" key="2">
    <source>
        <dbReference type="SAM" id="MobiDB-lite"/>
    </source>
</evidence>
<dbReference type="PROSITE" id="PS50096">
    <property type="entry name" value="IQ"/>
    <property type="match status" value="1"/>
</dbReference>
<dbReference type="AlphaFoldDB" id="A0AAJ7WDF1"/>
<dbReference type="RefSeq" id="XP_026671350.1">
    <property type="nucleotide sequence ID" value="XM_026815549.1"/>
</dbReference>
<feature type="coiled-coil region" evidence="1">
    <location>
        <begin position="23"/>
        <end position="50"/>
    </location>
</feature>
<feature type="compositionally biased region" description="Basic and acidic residues" evidence="2">
    <location>
        <begin position="551"/>
        <end position="560"/>
    </location>
</feature>
<gene>
    <name evidence="4" type="primary">LOC108627380</name>
</gene>
<feature type="compositionally biased region" description="Basic and acidic residues" evidence="2">
    <location>
        <begin position="457"/>
        <end position="466"/>
    </location>
</feature>
<dbReference type="GeneID" id="108627380"/>
<keyword evidence="3" id="KW-1185">Reference proteome</keyword>
<dbReference type="Proteomes" id="UP000694925">
    <property type="component" value="Unplaced"/>
</dbReference>
<reference evidence="4" key="1">
    <citation type="submission" date="2025-08" db="UniProtKB">
        <authorList>
            <consortium name="RefSeq"/>
        </authorList>
    </citation>
    <scope>IDENTIFICATION</scope>
    <source>
        <tissue evidence="4">Whole body</tissue>
    </source>
</reference>
<evidence type="ECO:0000313" key="3">
    <source>
        <dbReference type="Proteomes" id="UP000694925"/>
    </source>
</evidence>
<dbReference type="GO" id="GO:0005814">
    <property type="term" value="C:centriole"/>
    <property type="evidence" value="ECO:0007669"/>
    <property type="project" value="InterPro"/>
</dbReference>
<keyword evidence="1" id="KW-0175">Coiled coil</keyword>
<name>A0AAJ7WDF1_9HYME</name>
<protein>
    <submittedName>
        <fullName evidence="4">Centriolar coiled-coil protein of 110 kDa-like isoform X2</fullName>
    </submittedName>
</protein>
<dbReference type="GO" id="GO:1903723">
    <property type="term" value="P:negative regulation of centriole elongation"/>
    <property type="evidence" value="ECO:0007669"/>
    <property type="project" value="TreeGrafter"/>
</dbReference>
<dbReference type="PANTHER" id="PTHR13594">
    <property type="entry name" value="CENTRIOLAR COILED-COIL PROTEIN OF 110 KDA"/>
    <property type="match status" value="1"/>
</dbReference>
<evidence type="ECO:0000256" key="1">
    <source>
        <dbReference type="SAM" id="Coils"/>
    </source>
</evidence>
<feature type="compositionally biased region" description="Low complexity" evidence="2">
    <location>
        <begin position="473"/>
        <end position="486"/>
    </location>
</feature>
<dbReference type="PANTHER" id="PTHR13594:SF1">
    <property type="entry name" value="CENTRIOLAR COILED-COIL PROTEIN OF 110 KDA"/>
    <property type="match status" value="1"/>
</dbReference>
<feature type="region of interest" description="Disordered" evidence="2">
    <location>
        <begin position="124"/>
        <end position="147"/>
    </location>
</feature>
<feature type="region of interest" description="Disordered" evidence="2">
    <location>
        <begin position="445"/>
        <end position="491"/>
    </location>
</feature>
<dbReference type="GO" id="GO:0007099">
    <property type="term" value="P:centriole replication"/>
    <property type="evidence" value="ECO:0007669"/>
    <property type="project" value="InterPro"/>
</dbReference>
<dbReference type="Pfam" id="PF16025">
    <property type="entry name" value="CaM_bind"/>
    <property type="match status" value="1"/>
</dbReference>